<proteinExistence type="predicted"/>
<dbReference type="Proteomes" id="UP000246278">
    <property type="component" value="Unassembled WGS sequence"/>
</dbReference>
<organism evidence="1 2">
    <name type="scientific">Prosthecochloris marina</name>
    <dbReference type="NCBI Taxonomy" id="2017681"/>
    <lineage>
        <taxon>Bacteria</taxon>
        <taxon>Pseudomonadati</taxon>
        <taxon>Chlorobiota</taxon>
        <taxon>Chlorobiia</taxon>
        <taxon>Chlorobiales</taxon>
        <taxon>Chlorobiaceae</taxon>
        <taxon>Prosthecochloris</taxon>
    </lineage>
</organism>
<comment type="caution">
    <text evidence="1">The sequence shown here is derived from an EMBL/GenBank/DDBJ whole genome shotgun (WGS) entry which is preliminary data.</text>
</comment>
<accession>A0A317T6E6</accession>
<reference evidence="2" key="1">
    <citation type="submission" date="2017-10" db="EMBL/GenBank/DDBJ databases">
        <authorList>
            <person name="Gaisin V.A."/>
            <person name="Rysina M.S."/>
            <person name="Grouzdev D.S."/>
        </authorList>
    </citation>
    <scope>NUCLEOTIDE SEQUENCE [LARGE SCALE GENOMIC DNA]</scope>
    <source>
        <strain evidence="2">V1</strain>
    </source>
</reference>
<protein>
    <submittedName>
        <fullName evidence="1">Uncharacterized protein</fullName>
    </submittedName>
</protein>
<gene>
    <name evidence="1" type="ORF">CR164_07610</name>
</gene>
<name>A0A317T6E6_9CHLB</name>
<evidence type="ECO:0000313" key="1">
    <source>
        <dbReference type="EMBL" id="PWW82188.1"/>
    </source>
</evidence>
<keyword evidence="2" id="KW-1185">Reference proteome</keyword>
<sequence length="69" mass="8216">MNKEKNERQLALLFPNTRACFKRQSTMVETNMVTIEKPCRSLKKKFDFHRMTSGIHRGIHKRWIPGQTL</sequence>
<dbReference type="EMBL" id="PDNZ01000004">
    <property type="protein sequence ID" value="PWW82188.1"/>
    <property type="molecule type" value="Genomic_DNA"/>
</dbReference>
<evidence type="ECO:0000313" key="2">
    <source>
        <dbReference type="Proteomes" id="UP000246278"/>
    </source>
</evidence>
<dbReference type="AlphaFoldDB" id="A0A317T6E6"/>